<proteinExistence type="predicted"/>
<feature type="region of interest" description="Disordered" evidence="1">
    <location>
        <begin position="1"/>
        <end position="31"/>
    </location>
</feature>
<dbReference type="AlphaFoldDB" id="A0A6A5B8D0"/>
<feature type="region of interest" description="Disordered" evidence="1">
    <location>
        <begin position="115"/>
        <end position="150"/>
    </location>
</feature>
<organism evidence="2 3">
    <name type="scientific">Naegleria fowleri</name>
    <name type="common">Brain eating amoeba</name>
    <dbReference type="NCBI Taxonomy" id="5763"/>
    <lineage>
        <taxon>Eukaryota</taxon>
        <taxon>Discoba</taxon>
        <taxon>Heterolobosea</taxon>
        <taxon>Tetramitia</taxon>
        <taxon>Eutetramitia</taxon>
        <taxon>Vahlkampfiidae</taxon>
        <taxon>Naegleria</taxon>
    </lineage>
</organism>
<feature type="compositionally biased region" description="Polar residues" evidence="1">
    <location>
        <begin position="134"/>
        <end position="150"/>
    </location>
</feature>
<feature type="compositionally biased region" description="Basic and acidic residues" evidence="1">
    <location>
        <begin position="1"/>
        <end position="27"/>
    </location>
</feature>
<dbReference type="EMBL" id="VFQX01000052">
    <property type="protein sequence ID" value="KAF0974563.1"/>
    <property type="molecule type" value="Genomic_DNA"/>
</dbReference>
<comment type="caution">
    <text evidence="2">The sequence shown here is derived from an EMBL/GenBank/DDBJ whole genome shotgun (WGS) entry which is preliminary data.</text>
</comment>
<gene>
    <name evidence="2" type="ORF">FDP41_006595</name>
</gene>
<accession>A0A6A5B8D0</accession>
<evidence type="ECO:0000313" key="3">
    <source>
        <dbReference type="Proteomes" id="UP000444721"/>
    </source>
</evidence>
<name>A0A6A5B8D0_NAEFO</name>
<dbReference type="GeneID" id="68113813"/>
<sequence length="322" mass="37875">MLPDRTIDKDSPSTPEDNHSSHPHQHEEELEELDEELMAFESSRNGEEASSLTPSSNHFIKNYNDEFFNQQEQQQRVKMSTLYETIEYYLLYSDYRVDQQLKELNALEQALMRVHQQESSQENSSKSRTHESNRSFQSTDEQFQQHAVGSTHNAIQKQLKRVRKIKTFMDEYGTVCRDFLSRIKQHPLGEINIDASLKILNGRRNADVESTTSSSKETDNLVEDRLVLLHSAFHTKCVRNHLLPFIRKSLLLKSKQNIERDKLYANIHTTEDLLLLYQLKHGMNEKMRLSTEYIHENADRKLQTFKQEVEQCYQQVISNKQK</sequence>
<dbReference type="VEuPathDB" id="AmoebaDB:FDP41_006595"/>
<dbReference type="VEuPathDB" id="AmoebaDB:NF0058340"/>
<dbReference type="VEuPathDB" id="AmoebaDB:NfTy_088790"/>
<evidence type="ECO:0000256" key="1">
    <source>
        <dbReference type="SAM" id="MobiDB-lite"/>
    </source>
</evidence>
<keyword evidence="3" id="KW-1185">Reference proteome</keyword>
<dbReference type="RefSeq" id="XP_044559276.1">
    <property type="nucleotide sequence ID" value="XM_044710247.1"/>
</dbReference>
<reference evidence="2 3" key="1">
    <citation type="journal article" date="2019" name="Sci. Rep.">
        <title>Nanopore sequencing improves the draft genome of the human pathogenic amoeba Naegleria fowleri.</title>
        <authorList>
            <person name="Liechti N."/>
            <person name="Schurch N."/>
            <person name="Bruggmann R."/>
            <person name="Wittwer M."/>
        </authorList>
    </citation>
    <scope>NUCLEOTIDE SEQUENCE [LARGE SCALE GENOMIC DNA]</scope>
    <source>
        <strain evidence="2 3">ATCC 30894</strain>
    </source>
</reference>
<feature type="compositionally biased region" description="Low complexity" evidence="1">
    <location>
        <begin position="117"/>
        <end position="126"/>
    </location>
</feature>
<evidence type="ECO:0000313" key="2">
    <source>
        <dbReference type="EMBL" id="KAF0974563.1"/>
    </source>
</evidence>
<dbReference type="OrthoDB" id="10459085at2759"/>
<dbReference type="Proteomes" id="UP000444721">
    <property type="component" value="Unassembled WGS sequence"/>
</dbReference>
<protein>
    <submittedName>
        <fullName evidence="2">Uncharacterized protein</fullName>
    </submittedName>
</protein>